<dbReference type="PANTHER" id="PTHR35089">
    <property type="entry name" value="CHAPERONE PROTEIN SKP"/>
    <property type="match status" value="1"/>
</dbReference>
<keyword evidence="6" id="KW-1185">Reference proteome</keyword>
<dbReference type="GO" id="GO:0005829">
    <property type="term" value="C:cytosol"/>
    <property type="evidence" value="ECO:0007669"/>
    <property type="project" value="TreeGrafter"/>
</dbReference>
<accession>A0A0C5VJ51</accession>
<name>A0A0C5VJ51_9GAMM</name>
<evidence type="ECO:0000313" key="6">
    <source>
        <dbReference type="Proteomes" id="UP000032266"/>
    </source>
</evidence>
<feature type="chain" id="PRO_5002183732" evidence="4">
    <location>
        <begin position="20"/>
        <end position="169"/>
    </location>
</feature>
<keyword evidence="3" id="KW-0175">Coiled coil</keyword>
<dbReference type="InterPro" id="IPR024930">
    <property type="entry name" value="Skp_dom_sf"/>
</dbReference>
<comment type="similarity">
    <text evidence="1">Belongs to the Skp family.</text>
</comment>
<dbReference type="OrthoDB" id="6198072at2"/>
<evidence type="ECO:0000313" key="5">
    <source>
        <dbReference type="EMBL" id="AJQ94682.1"/>
    </source>
</evidence>
<feature type="coiled-coil region" evidence="3">
    <location>
        <begin position="42"/>
        <end position="76"/>
    </location>
</feature>
<feature type="signal peptide" evidence="4">
    <location>
        <begin position="1"/>
        <end position="19"/>
    </location>
</feature>
<dbReference type="SUPFAM" id="SSF111384">
    <property type="entry name" value="OmpH-like"/>
    <property type="match status" value="1"/>
</dbReference>
<dbReference type="PANTHER" id="PTHR35089:SF1">
    <property type="entry name" value="CHAPERONE PROTEIN SKP"/>
    <property type="match status" value="1"/>
</dbReference>
<protein>
    <submittedName>
        <fullName evidence="5">Outer membrane protein</fullName>
    </submittedName>
</protein>
<evidence type="ECO:0000256" key="4">
    <source>
        <dbReference type="SAM" id="SignalP"/>
    </source>
</evidence>
<dbReference type="EMBL" id="CP007142">
    <property type="protein sequence ID" value="AJQ94682.1"/>
    <property type="molecule type" value="Genomic_DNA"/>
</dbReference>
<reference evidence="5 6" key="1">
    <citation type="submission" date="2014-01" db="EMBL/GenBank/DDBJ databases">
        <title>Full genme sequencing of cellulolytic bacterium Gynuella sunshinyii YC6258T gen. nov., sp. nov.</title>
        <authorList>
            <person name="Khan H."/>
            <person name="Chung E.J."/>
            <person name="Chung Y.R."/>
        </authorList>
    </citation>
    <scope>NUCLEOTIDE SEQUENCE [LARGE SCALE GENOMIC DNA]</scope>
    <source>
        <strain evidence="5 6">YC6258</strain>
    </source>
</reference>
<evidence type="ECO:0000256" key="1">
    <source>
        <dbReference type="ARBA" id="ARBA00009091"/>
    </source>
</evidence>
<evidence type="ECO:0000256" key="3">
    <source>
        <dbReference type="SAM" id="Coils"/>
    </source>
</evidence>
<proteinExistence type="inferred from homology"/>
<dbReference type="Proteomes" id="UP000032266">
    <property type="component" value="Chromosome"/>
</dbReference>
<sequence>MIRNLFAVLLLSLSTLAMAEAKIAILDQNMALFGSEAAKSETEKLKSEYGSDEQRIKKLEAEVNELKTKLETDAVILEAAEQDKIKQTIQERLAERSSLVDKLKQIQSQRQNQFIREYQPVMAKAVKAIVEQQKIDVVVEASSVIYVNETLNITQQVQDEFNKLVKEGK</sequence>
<evidence type="ECO:0000256" key="2">
    <source>
        <dbReference type="ARBA" id="ARBA00022729"/>
    </source>
</evidence>
<dbReference type="AlphaFoldDB" id="A0A0C5VJ51"/>
<dbReference type="STRING" id="1445510.YC6258_02644"/>
<dbReference type="HOGENOM" id="CLU_101388_4_0_6"/>
<dbReference type="KEGG" id="gsn:YC6258_02644"/>
<organism evidence="5 6">
    <name type="scientific">Gynuella sunshinyii YC6258</name>
    <dbReference type="NCBI Taxonomy" id="1445510"/>
    <lineage>
        <taxon>Bacteria</taxon>
        <taxon>Pseudomonadati</taxon>
        <taxon>Pseudomonadota</taxon>
        <taxon>Gammaproteobacteria</taxon>
        <taxon>Oceanospirillales</taxon>
        <taxon>Saccharospirillaceae</taxon>
        <taxon>Gynuella</taxon>
    </lineage>
</organism>
<dbReference type="RefSeq" id="WP_044617171.1">
    <property type="nucleotide sequence ID" value="NZ_CP007142.1"/>
</dbReference>
<dbReference type="GO" id="GO:0050821">
    <property type="term" value="P:protein stabilization"/>
    <property type="evidence" value="ECO:0007669"/>
    <property type="project" value="TreeGrafter"/>
</dbReference>
<dbReference type="InterPro" id="IPR005632">
    <property type="entry name" value="Chaperone_Skp"/>
</dbReference>
<keyword evidence="2 4" id="KW-0732">Signal</keyword>
<dbReference type="GO" id="GO:0051082">
    <property type="term" value="F:unfolded protein binding"/>
    <property type="evidence" value="ECO:0007669"/>
    <property type="project" value="InterPro"/>
</dbReference>
<dbReference type="Pfam" id="PF03938">
    <property type="entry name" value="OmpH"/>
    <property type="match status" value="1"/>
</dbReference>
<dbReference type="Gene3D" id="3.30.910.20">
    <property type="entry name" value="Skp domain"/>
    <property type="match status" value="1"/>
</dbReference>
<gene>
    <name evidence="5" type="ORF">YC6258_02644</name>
</gene>
<dbReference type="SMART" id="SM00935">
    <property type="entry name" value="OmpH"/>
    <property type="match status" value="1"/>
</dbReference>